<protein>
    <recommendedName>
        <fullName evidence="3">F-box domain-containing protein</fullName>
    </recommendedName>
</protein>
<accession>A0ABR3JX48</accession>
<dbReference type="InterPro" id="IPR032675">
    <property type="entry name" value="LRR_dom_sf"/>
</dbReference>
<organism evidence="1 2">
    <name type="scientific">Hohenbuehelia grisea</name>
    <dbReference type="NCBI Taxonomy" id="104357"/>
    <lineage>
        <taxon>Eukaryota</taxon>
        <taxon>Fungi</taxon>
        <taxon>Dikarya</taxon>
        <taxon>Basidiomycota</taxon>
        <taxon>Agaricomycotina</taxon>
        <taxon>Agaricomycetes</taxon>
        <taxon>Agaricomycetidae</taxon>
        <taxon>Agaricales</taxon>
        <taxon>Pleurotineae</taxon>
        <taxon>Pleurotaceae</taxon>
        <taxon>Hohenbuehelia</taxon>
    </lineage>
</organism>
<evidence type="ECO:0000313" key="1">
    <source>
        <dbReference type="EMBL" id="KAL0960498.1"/>
    </source>
</evidence>
<name>A0ABR3JX48_9AGAR</name>
<evidence type="ECO:0008006" key="3">
    <source>
        <dbReference type="Google" id="ProtNLM"/>
    </source>
</evidence>
<keyword evidence="2" id="KW-1185">Reference proteome</keyword>
<dbReference type="EMBL" id="JASNQZ010000001">
    <property type="protein sequence ID" value="KAL0960498.1"/>
    <property type="molecule type" value="Genomic_DNA"/>
</dbReference>
<reference evidence="2" key="1">
    <citation type="submission" date="2024-06" db="EMBL/GenBank/DDBJ databases">
        <title>Multi-omics analyses provide insights into the biosynthesis of the anticancer antibiotic pleurotin in Hohenbuehelia grisea.</title>
        <authorList>
            <person name="Weaver J.A."/>
            <person name="Alberti F."/>
        </authorList>
    </citation>
    <scope>NUCLEOTIDE SEQUENCE [LARGE SCALE GENOMIC DNA]</scope>
    <source>
        <strain evidence="2">T-177</strain>
    </source>
</reference>
<evidence type="ECO:0000313" key="2">
    <source>
        <dbReference type="Proteomes" id="UP001556367"/>
    </source>
</evidence>
<proteinExistence type="predicted"/>
<dbReference type="Gene3D" id="3.80.10.10">
    <property type="entry name" value="Ribonuclease Inhibitor"/>
    <property type="match status" value="1"/>
</dbReference>
<dbReference type="Proteomes" id="UP001556367">
    <property type="component" value="Unassembled WGS sequence"/>
</dbReference>
<sequence>MNESIAVLQRRLDALRLLRSERMQYVEAHKAIVSPIRRLPPEILRLIYKNILQYIPITIDPAHLRLSPQWALTHVSSFWRAVAVSTSELWCFLSIDDEVFWKHRIPVLDTILARSSTSDLFLDLQLHYYANNPLLEMLFSHSSRWCEVSIACTYPSIPDIFRPNRPFTNLRNLTITCEPTTIPEDISGKDIGVVSLAPDLQYLCLVSIPTRCFDIPWDQLRVLHLYNDEGMEILHRTTHLKSLLVSGNGPPLQRHLQLPDLQSINQVDAGGALQSLTLPSLRKVVMSGGTENTEQLAELIDRSSCTIRRLTLHRSDEGGAIDILPLMPKLDHLRYLALKRSTLDAASLEAMTFARSSLFALPRLRTLELDTSKFDSRTFAMIYSRTRGNTFLTEEGNDIPPVRCLERIIFNSSMLSNPSSFTKRADVKALLVILDKHGVEVTLTPANRYY</sequence>
<dbReference type="SUPFAM" id="SSF52047">
    <property type="entry name" value="RNI-like"/>
    <property type="match status" value="1"/>
</dbReference>
<comment type="caution">
    <text evidence="1">The sequence shown here is derived from an EMBL/GenBank/DDBJ whole genome shotgun (WGS) entry which is preliminary data.</text>
</comment>
<gene>
    <name evidence="1" type="ORF">HGRIS_005536</name>
</gene>